<reference evidence="3 4" key="1">
    <citation type="journal article" date="2022" name="Cell">
        <title>Repeat-based holocentromeres influence genome architecture and karyotype evolution.</title>
        <authorList>
            <person name="Hofstatter P.G."/>
            <person name="Thangavel G."/>
            <person name="Lux T."/>
            <person name="Neumann P."/>
            <person name="Vondrak T."/>
            <person name="Novak P."/>
            <person name="Zhang M."/>
            <person name="Costa L."/>
            <person name="Castellani M."/>
            <person name="Scott A."/>
            <person name="Toegelov H."/>
            <person name="Fuchs J."/>
            <person name="Mata-Sucre Y."/>
            <person name="Dias Y."/>
            <person name="Vanzela A.L.L."/>
            <person name="Huettel B."/>
            <person name="Almeida C.C.S."/>
            <person name="Simkova H."/>
            <person name="Souza G."/>
            <person name="Pedrosa-Harand A."/>
            <person name="Macas J."/>
            <person name="Mayer K.F.X."/>
            <person name="Houben A."/>
            <person name="Marques A."/>
        </authorList>
    </citation>
    <scope>NUCLEOTIDE SEQUENCE [LARGE SCALE GENOMIC DNA]</scope>
    <source>
        <strain evidence="3">RhyTen1mFocal</strain>
    </source>
</reference>
<protein>
    <recommendedName>
        <fullName evidence="2">NB-ARC domain-containing protein</fullName>
    </recommendedName>
</protein>
<dbReference type="InterPro" id="IPR032675">
    <property type="entry name" value="LRR_dom_sf"/>
</dbReference>
<gene>
    <name evidence="3" type="ORF">LUZ61_009018</name>
</gene>
<evidence type="ECO:0000259" key="2">
    <source>
        <dbReference type="Pfam" id="PF00931"/>
    </source>
</evidence>
<dbReference type="InterPro" id="IPR027417">
    <property type="entry name" value="P-loop_NTPase"/>
</dbReference>
<keyword evidence="1" id="KW-0611">Plant defense</keyword>
<dbReference type="AlphaFoldDB" id="A0AAD6EY75"/>
<feature type="domain" description="NB-ARC" evidence="2">
    <location>
        <begin position="19"/>
        <end position="71"/>
    </location>
</feature>
<proteinExistence type="predicted"/>
<dbReference type="InterPro" id="IPR036388">
    <property type="entry name" value="WH-like_DNA-bd_sf"/>
</dbReference>
<sequence>MEVRSDPACSKPPIVVGFEARKKEIIDALLDPSNLKLSIVRIVGPPGVGKTYLAKEIYTSVQNHFDVLQWLGFYGYRSYASTAGYSPPTDLYGKRYFIVYDNYNDDYLDSYPWITQNLPDDNNGSRIVVTSRRENVNWRSPNFRQYKVGLRSDEESLEILRQTAFPILKDHSEGCAELFGLAKQLVAKCWGLPWPLRFLGGLLSVQPPPYTNSWSEVLDRIEADEAGGMVFVKFAMRYRDLPNHKIRAAFLYFLTFPEDAEIQAKSLVDLLKVEGFARNREDGMAILKYLAERSMIEVTKWCFDGSIKCCRLHDPLLRWLAIHEAKEKRFVSVRTVSLYRDDPSDPIIRDLYNAQIGILPDQVKSDYSPRAKKIDVAQLADASCIFNFGKNFPLNTVLKSVRVLEIDYTRSTQQIEEERGRASNNIANIRYMVVKNSTLSPENFDRLLTVRTLRIRHLSLRNTKVREIAKLPEHLETLDVGEELRSLKIQGSNVPARIIDVATYPHGMSFLKDLWIGGSHSRFILNGIKLPSSLITITLENLEFKKDPMIILEKLQHLKNLRLRWLWYTSQNKTMTCSTGKFPQLEMLQLYHISGLEEWSVQQRALPKITHVVIQSCKALKDLSNSLVRRMNPLNELHLISMPPRFTSSFSKHPFVKISEN</sequence>
<dbReference type="SUPFAM" id="SSF52058">
    <property type="entry name" value="L domain-like"/>
    <property type="match status" value="1"/>
</dbReference>
<dbReference type="Gene3D" id="3.80.10.10">
    <property type="entry name" value="Ribonuclease Inhibitor"/>
    <property type="match status" value="1"/>
</dbReference>
<dbReference type="Proteomes" id="UP001210211">
    <property type="component" value="Unassembled WGS sequence"/>
</dbReference>
<dbReference type="Gene3D" id="3.40.50.300">
    <property type="entry name" value="P-loop containing nucleotide triphosphate hydrolases"/>
    <property type="match status" value="1"/>
</dbReference>
<organism evidence="3 4">
    <name type="scientific">Rhynchospora tenuis</name>
    <dbReference type="NCBI Taxonomy" id="198213"/>
    <lineage>
        <taxon>Eukaryota</taxon>
        <taxon>Viridiplantae</taxon>
        <taxon>Streptophyta</taxon>
        <taxon>Embryophyta</taxon>
        <taxon>Tracheophyta</taxon>
        <taxon>Spermatophyta</taxon>
        <taxon>Magnoliopsida</taxon>
        <taxon>Liliopsida</taxon>
        <taxon>Poales</taxon>
        <taxon>Cyperaceae</taxon>
        <taxon>Cyperoideae</taxon>
        <taxon>Rhynchosporeae</taxon>
        <taxon>Rhynchospora</taxon>
    </lineage>
</organism>
<accession>A0AAD6EY75</accession>
<dbReference type="SUPFAM" id="SSF52540">
    <property type="entry name" value="P-loop containing nucleoside triphosphate hydrolases"/>
    <property type="match status" value="1"/>
</dbReference>
<name>A0AAD6EY75_9POAL</name>
<evidence type="ECO:0000313" key="3">
    <source>
        <dbReference type="EMBL" id="KAJ3705313.1"/>
    </source>
</evidence>
<comment type="caution">
    <text evidence="3">The sequence shown here is derived from an EMBL/GenBank/DDBJ whole genome shotgun (WGS) entry which is preliminary data.</text>
</comment>
<dbReference type="Gene3D" id="1.10.10.10">
    <property type="entry name" value="Winged helix-like DNA-binding domain superfamily/Winged helix DNA-binding domain"/>
    <property type="match status" value="1"/>
</dbReference>
<dbReference type="PANTHER" id="PTHR23155:SF1205">
    <property type="entry name" value="DISEASE RESISTANCE PROTEIN RPM1"/>
    <property type="match status" value="1"/>
</dbReference>
<dbReference type="InterPro" id="IPR002182">
    <property type="entry name" value="NB-ARC"/>
</dbReference>
<dbReference type="PRINTS" id="PR00364">
    <property type="entry name" value="DISEASERSIST"/>
</dbReference>
<dbReference type="GO" id="GO:0006952">
    <property type="term" value="P:defense response"/>
    <property type="evidence" value="ECO:0007669"/>
    <property type="project" value="UniProtKB-KW"/>
</dbReference>
<dbReference type="EMBL" id="JAMRDG010000001">
    <property type="protein sequence ID" value="KAJ3705313.1"/>
    <property type="molecule type" value="Genomic_DNA"/>
</dbReference>
<evidence type="ECO:0000313" key="4">
    <source>
        <dbReference type="Proteomes" id="UP001210211"/>
    </source>
</evidence>
<dbReference type="GO" id="GO:0043531">
    <property type="term" value="F:ADP binding"/>
    <property type="evidence" value="ECO:0007669"/>
    <property type="project" value="InterPro"/>
</dbReference>
<dbReference type="Pfam" id="PF00931">
    <property type="entry name" value="NB-ARC"/>
    <property type="match status" value="1"/>
</dbReference>
<dbReference type="PANTHER" id="PTHR23155">
    <property type="entry name" value="DISEASE RESISTANCE PROTEIN RP"/>
    <property type="match status" value="1"/>
</dbReference>
<evidence type="ECO:0000256" key="1">
    <source>
        <dbReference type="ARBA" id="ARBA00022821"/>
    </source>
</evidence>
<keyword evidence="4" id="KW-1185">Reference proteome</keyword>
<dbReference type="InterPro" id="IPR044974">
    <property type="entry name" value="Disease_R_plants"/>
</dbReference>